<name>A0A0B5I707_9ACTN</name>
<dbReference type="AlphaFoldDB" id="A0A0B5I707"/>
<reference evidence="1 2" key="1">
    <citation type="submission" date="2014-12" db="EMBL/GenBank/DDBJ databases">
        <title>Complete genome sequence of Streptomyces vietnamensis strain GIMV4.0001, a genetic manipulable producer of the benzoisochromanequinone antibiotic granaticin.</title>
        <authorList>
            <person name="Deng M.R."/>
            <person name="Guo J."/>
            <person name="Ma L.Y."/>
            <person name="Feng G.D."/>
            <person name="Mo C.Y."/>
            <person name="Zhu H.H."/>
        </authorList>
    </citation>
    <scope>NUCLEOTIDE SEQUENCE [LARGE SCALE GENOMIC DNA]</scope>
    <source>
        <strain evidence="2">GIMV4.0001</strain>
    </source>
</reference>
<proteinExistence type="predicted"/>
<dbReference type="HOGENOM" id="CLU_1244786_0_0_11"/>
<dbReference type="PROSITE" id="PS51257">
    <property type="entry name" value="PROKAR_LIPOPROTEIN"/>
    <property type="match status" value="1"/>
</dbReference>
<sequence length="222" mass="22739">MTHMRSALARIGTAVTVAALLAGCSGGGGESTAEPEGLTAAEACGGFAKDAPVSAALKGVLGGDRVEDNLSKPEKAVERVREDAAAPWADSYRPQPVTYCGLQSAEEASQNLKIEVNAVGKGPYLGPELAKKVTSYTSGLEAFTSSTVGHVYFSCRLKAPAHEIVVETTVWGPAGVPDTDLEQRTRLITLANAAARQVSAKLGCQGEDGLATGVPARAAAVS</sequence>
<organism evidence="1 2">
    <name type="scientific">Streptomyces vietnamensis</name>
    <dbReference type="NCBI Taxonomy" id="362257"/>
    <lineage>
        <taxon>Bacteria</taxon>
        <taxon>Bacillati</taxon>
        <taxon>Actinomycetota</taxon>
        <taxon>Actinomycetes</taxon>
        <taxon>Kitasatosporales</taxon>
        <taxon>Streptomycetaceae</taxon>
        <taxon>Streptomyces</taxon>
    </lineage>
</organism>
<evidence type="ECO:0000313" key="2">
    <source>
        <dbReference type="Proteomes" id="UP000031774"/>
    </source>
</evidence>
<dbReference type="STRING" id="362257.SVTN_14430"/>
<dbReference type="EMBL" id="CP010407">
    <property type="protein sequence ID" value="AJF65433.1"/>
    <property type="molecule type" value="Genomic_DNA"/>
</dbReference>
<evidence type="ECO:0008006" key="3">
    <source>
        <dbReference type="Google" id="ProtNLM"/>
    </source>
</evidence>
<accession>A0A0B5I707</accession>
<dbReference type="Proteomes" id="UP000031774">
    <property type="component" value="Chromosome"/>
</dbReference>
<keyword evidence="2" id="KW-1185">Reference proteome</keyword>
<evidence type="ECO:0000313" key="1">
    <source>
        <dbReference type="EMBL" id="AJF65433.1"/>
    </source>
</evidence>
<protein>
    <recommendedName>
        <fullName evidence="3">Lipoprotein</fullName>
    </recommendedName>
</protein>
<dbReference type="KEGG" id="svt:SVTN_14430"/>
<gene>
    <name evidence="1" type="ORF">SVTN_14430</name>
</gene>